<evidence type="ECO:0000313" key="9">
    <source>
        <dbReference type="Proteomes" id="UP000233256"/>
    </source>
</evidence>
<dbReference type="NCBIfam" id="NF003996">
    <property type="entry name" value="PRK05472.2-5"/>
    <property type="match status" value="1"/>
</dbReference>
<dbReference type="GO" id="GO:0051775">
    <property type="term" value="P:response to redox state"/>
    <property type="evidence" value="ECO:0007669"/>
    <property type="project" value="InterPro"/>
</dbReference>
<protein>
    <recommendedName>
        <fullName evidence="6">Redox-sensing transcriptional repressor Rex</fullName>
    </recommendedName>
</protein>
<keyword evidence="3 6" id="KW-0805">Transcription regulation</keyword>
<accession>A0A2N1PNC0</accession>
<dbReference type="GO" id="GO:0045892">
    <property type="term" value="P:negative regulation of DNA-templated transcription"/>
    <property type="evidence" value="ECO:0007669"/>
    <property type="project" value="InterPro"/>
</dbReference>
<dbReference type="SUPFAM" id="SSF46785">
    <property type="entry name" value="Winged helix' DNA-binding domain"/>
    <property type="match status" value="1"/>
</dbReference>
<proteinExistence type="inferred from homology"/>
<keyword evidence="2 6" id="KW-0678">Repressor</keyword>
<dbReference type="PANTHER" id="PTHR35786">
    <property type="entry name" value="REDOX-SENSING TRANSCRIPTIONAL REPRESSOR REX"/>
    <property type="match status" value="1"/>
</dbReference>
<evidence type="ECO:0000256" key="6">
    <source>
        <dbReference type="HAMAP-Rule" id="MF_01131"/>
    </source>
</evidence>
<dbReference type="InterPro" id="IPR036390">
    <property type="entry name" value="WH_DNA-bd_sf"/>
</dbReference>
<dbReference type="HAMAP" id="MF_01131">
    <property type="entry name" value="Rex"/>
    <property type="match status" value="1"/>
</dbReference>
<evidence type="ECO:0000256" key="1">
    <source>
        <dbReference type="ARBA" id="ARBA00022490"/>
    </source>
</evidence>
<keyword evidence="1 6" id="KW-0963">Cytoplasm</keyword>
<reference evidence="8 9" key="1">
    <citation type="journal article" date="2017" name="ISME J.">
        <title>Potential for microbial H2 and metal transformations associated with novel bacteria and archaea in deep terrestrial subsurface sediments.</title>
        <authorList>
            <person name="Hernsdorf A.W."/>
            <person name="Amano Y."/>
            <person name="Miyakawa K."/>
            <person name="Ise K."/>
            <person name="Suzuki Y."/>
            <person name="Anantharaman K."/>
            <person name="Probst A."/>
            <person name="Burstein D."/>
            <person name="Thomas B.C."/>
            <person name="Banfield J.F."/>
        </authorList>
    </citation>
    <scope>NUCLEOTIDE SEQUENCE [LARGE SCALE GENOMIC DNA]</scope>
    <source>
        <strain evidence="8">HGW-Wallbacteria-1</strain>
    </source>
</reference>
<evidence type="ECO:0000256" key="3">
    <source>
        <dbReference type="ARBA" id="ARBA00023015"/>
    </source>
</evidence>
<feature type="binding site" evidence="6">
    <location>
        <begin position="94"/>
        <end position="99"/>
    </location>
    <ligand>
        <name>NAD(+)</name>
        <dbReference type="ChEBI" id="CHEBI:57540"/>
    </ligand>
</feature>
<comment type="subcellular location">
    <subcellularLocation>
        <location evidence="6">Cytoplasm</location>
    </subcellularLocation>
</comment>
<dbReference type="Proteomes" id="UP000233256">
    <property type="component" value="Unassembled WGS sequence"/>
</dbReference>
<dbReference type="InterPro" id="IPR022876">
    <property type="entry name" value="Tscrpt_rep_Rex"/>
</dbReference>
<dbReference type="GO" id="GO:0003700">
    <property type="term" value="F:DNA-binding transcription factor activity"/>
    <property type="evidence" value="ECO:0007669"/>
    <property type="project" value="UniProtKB-UniRule"/>
</dbReference>
<dbReference type="Pfam" id="PF06971">
    <property type="entry name" value="Put_DNA-bind_N"/>
    <property type="match status" value="1"/>
</dbReference>
<feature type="DNA-binding region" description="H-T-H motif" evidence="6">
    <location>
        <begin position="20"/>
        <end position="59"/>
    </location>
</feature>
<dbReference type="EMBL" id="PGXC01000011">
    <property type="protein sequence ID" value="PKK89851.1"/>
    <property type="molecule type" value="Genomic_DNA"/>
</dbReference>
<dbReference type="PANTHER" id="PTHR35786:SF1">
    <property type="entry name" value="REDOX-SENSING TRANSCRIPTIONAL REPRESSOR REX 1"/>
    <property type="match status" value="1"/>
</dbReference>
<dbReference type="InterPro" id="IPR036388">
    <property type="entry name" value="WH-like_DNA-bd_sf"/>
</dbReference>
<keyword evidence="4 6" id="KW-0238">DNA-binding</keyword>
<dbReference type="InterPro" id="IPR003781">
    <property type="entry name" value="CoA-bd"/>
</dbReference>
<dbReference type="NCBIfam" id="NF003994">
    <property type="entry name" value="PRK05472.2-3"/>
    <property type="match status" value="1"/>
</dbReference>
<dbReference type="GO" id="GO:0003677">
    <property type="term" value="F:DNA binding"/>
    <property type="evidence" value="ECO:0007669"/>
    <property type="project" value="UniProtKB-UniRule"/>
</dbReference>
<dbReference type="Gene3D" id="1.10.10.10">
    <property type="entry name" value="Winged helix-like DNA-binding domain superfamily/Winged helix DNA-binding domain"/>
    <property type="match status" value="1"/>
</dbReference>
<evidence type="ECO:0000313" key="8">
    <source>
        <dbReference type="EMBL" id="PKK89851.1"/>
    </source>
</evidence>
<evidence type="ECO:0000259" key="7">
    <source>
        <dbReference type="SMART" id="SM00881"/>
    </source>
</evidence>
<dbReference type="InterPro" id="IPR036291">
    <property type="entry name" value="NAD(P)-bd_dom_sf"/>
</dbReference>
<dbReference type="NCBIfam" id="NF003995">
    <property type="entry name" value="PRK05472.2-4"/>
    <property type="match status" value="1"/>
</dbReference>
<dbReference type="Pfam" id="PF02629">
    <property type="entry name" value="CoA_binding"/>
    <property type="match status" value="1"/>
</dbReference>
<dbReference type="GO" id="GO:0005737">
    <property type="term" value="C:cytoplasm"/>
    <property type="evidence" value="ECO:0007669"/>
    <property type="project" value="UniProtKB-SubCell"/>
</dbReference>
<comment type="similarity">
    <text evidence="6">Belongs to the transcriptional regulatory Rex family.</text>
</comment>
<comment type="function">
    <text evidence="6">Modulates transcription in response to changes in cellular NADH/NAD(+) redox state.</text>
</comment>
<feature type="domain" description="CoA-binding" evidence="7">
    <location>
        <begin position="83"/>
        <end position="184"/>
    </location>
</feature>
<organism evidence="8 9">
    <name type="scientific">Candidatus Wallbacteria bacterium HGW-Wallbacteria-1</name>
    <dbReference type="NCBI Taxonomy" id="2013854"/>
    <lineage>
        <taxon>Bacteria</taxon>
        <taxon>Candidatus Walliibacteriota</taxon>
    </lineage>
</organism>
<dbReference type="InterPro" id="IPR009718">
    <property type="entry name" value="Rex_DNA-bd_C_dom"/>
</dbReference>
<dbReference type="SMART" id="SM00881">
    <property type="entry name" value="CoA_binding"/>
    <property type="match status" value="1"/>
</dbReference>
<dbReference type="SUPFAM" id="SSF51735">
    <property type="entry name" value="NAD(P)-binding Rossmann-fold domains"/>
    <property type="match status" value="1"/>
</dbReference>
<evidence type="ECO:0000256" key="4">
    <source>
        <dbReference type="ARBA" id="ARBA00023125"/>
    </source>
</evidence>
<name>A0A2N1PNC0_9BACT</name>
<keyword evidence="6" id="KW-0520">NAD</keyword>
<comment type="subunit">
    <text evidence="6">Homodimer.</text>
</comment>
<dbReference type="AlphaFoldDB" id="A0A2N1PNC0"/>
<keyword evidence="5 6" id="KW-0804">Transcription</keyword>
<comment type="caution">
    <text evidence="8">The sequence shown here is derived from an EMBL/GenBank/DDBJ whole genome shotgun (WGS) entry which is preliminary data.</text>
</comment>
<evidence type="ECO:0000256" key="2">
    <source>
        <dbReference type="ARBA" id="ARBA00022491"/>
    </source>
</evidence>
<dbReference type="Gene3D" id="3.40.50.720">
    <property type="entry name" value="NAD(P)-binding Rossmann-like Domain"/>
    <property type="match status" value="1"/>
</dbReference>
<gene>
    <name evidence="6" type="primary">rex</name>
    <name evidence="8" type="ORF">CVV64_12470</name>
</gene>
<sequence length="214" mass="23714">MEKRRGDRVAKLPTIRRLPRYLTVLRRLMSLGREVVSSSYLADELRVERIVAKKDLEITGITGRTGVGYVVADLIDAIEDFLGWNNTTEAFLVGVGNLGSALLGYEGFKSYGLDMIAAFDTDPSRIGRMVQGINVFSLDKLPDLAERMHIQMAVLTVPAESAQQVADLLVNSGIRGIWNFTTINLRVPEGVLVQREDLAAGLAELSVKMRRDHE</sequence>
<evidence type="ECO:0000256" key="5">
    <source>
        <dbReference type="ARBA" id="ARBA00023163"/>
    </source>
</evidence>